<organism evidence="11 12">
    <name type="scientific">Argiope bruennichi</name>
    <name type="common">Wasp spider</name>
    <name type="synonym">Aranea bruennichi</name>
    <dbReference type="NCBI Taxonomy" id="94029"/>
    <lineage>
        <taxon>Eukaryota</taxon>
        <taxon>Metazoa</taxon>
        <taxon>Ecdysozoa</taxon>
        <taxon>Arthropoda</taxon>
        <taxon>Chelicerata</taxon>
        <taxon>Arachnida</taxon>
        <taxon>Araneae</taxon>
        <taxon>Araneomorphae</taxon>
        <taxon>Entelegynae</taxon>
        <taxon>Araneoidea</taxon>
        <taxon>Araneidae</taxon>
        <taxon>Argiope</taxon>
    </lineage>
</organism>
<dbReference type="AlphaFoldDB" id="A0A8T0E560"/>
<dbReference type="SUPFAM" id="SSF46785">
    <property type="entry name" value="Winged helix' DNA-binding domain"/>
    <property type="match status" value="1"/>
</dbReference>
<dbReference type="Pfam" id="PF10557">
    <property type="entry name" value="Cullin_Nedd8"/>
    <property type="match status" value="1"/>
</dbReference>
<dbReference type="GO" id="GO:1902532">
    <property type="term" value="P:negative regulation of intracellular signal transduction"/>
    <property type="evidence" value="ECO:0007669"/>
    <property type="project" value="UniProtKB-ARBA"/>
</dbReference>
<comment type="similarity">
    <text evidence="2 8 9">Belongs to the cullin family.</text>
</comment>
<keyword evidence="6" id="KW-0832">Ubl conjugation</keyword>
<dbReference type="FunFam" id="3.30.230.130:FF:000003">
    <property type="entry name" value="Cullin 2"/>
    <property type="match status" value="1"/>
</dbReference>
<dbReference type="Gene3D" id="3.30.230.130">
    <property type="entry name" value="Cullin, Chain C, Domain 2"/>
    <property type="match status" value="1"/>
</dbReference>
<dbReference type="SUPFAM" id="SSF74788">
    <property type="entry name" value="Cullin repeat-like"/>
    <property type="match status" value="1"/>
</dbReference>
<reference evidence="11" key="1">
    <citation type="journal article" date="2020" name="bioRxiv">
        <title>Chromosome-level reference genome of the European wasp spider Argiope bruennichi: a resource for studies on range expansion and evolutionary adaptation.</title>
        <authorList>
            <person name="Sheffer M.M."/>
            <person name="Hoppe A."/>
            <person name="Krehenwinkel H."/>
            <person name="Uhl G."/>
            <person name="Kuss A.W."/>
            <person name="Jensen L."/>
            <person name="Jensen C."/>
            <person name="Gillespie R.G."/>
            <person name="Hoff K.J."/>
            <person name="Prost S."/>
        </authorList>
    </citation>
    <scope>NUCLEOTIDE SEQUENCE</scope>
</reference>
<dbReference type="FunFam" id="1.10.10.10:FF:000161">
    <property type="entry name" value="Cullin 1"/>
    <property type="match status" value="1"/>
</dbReference>
<dbReference type="EMBL" id="JABXBU010002230">
    <property type="protein sequence ID" value="KAF8766644.1"/>
    <property type="molecule type" value="Genomic_DNA"/>
</dbReference>
<dbReference type="GO" id="GO:0010564">
    <property type="term" value="P:regulation of cell cycle process"/>
    <property type="evidence" value="ECO:0007669"/>
    <property type="project" value="UniProtKB-ARBA"/>
</dbReference>
<evidence type="ECO:0000256" key="4">
    <source>
        <dbReference type="ARBA" id="ARBA00022499"/>
    </source>
</evidence>
<dbReference type="InterPro" id="IPR036317">
    <property type="entry name" value="Cullin_homology_sf"/>
</dbReference>
<evidence type="ECO:0000256" key="1">
    <source>
        <dbReference type="ARBA" id="ARBA00004906"/>
    </source>
</evidence>
<accession>A0A8T0E560</accession>
<dbReference type="InterPro" id="IPR019559">
    <property type="entry name" value="Cullin_neddylation_domain"/>
</dbReference>
<dbReference type="InterPro" id="IPR059120">
    <property type="entry name" value="Cullin-like_AB"/>
</dbReference>
<evidence type="ECO:0000256" key="6">
    <source>
        <dbReference type="ARBA" id="ARBA00022843"/>
    </source>
</evidence>
<gene>
    <name evidence="11" type="ORF">HNY73_019688</name>
</gene>
<dbReference type="InterPro" id="IPR036390">
    <property type="entry name" value="WH_DNA-bd_sf"/>
</dbReference>
<dbReference type="GO" id="GO:0031146">
    <property type="term" value="P:SCF-dependent proteasomal ubiquitin-dependent protein catabolic process"/>
    <property type="evidence" value="ECO:0007669"/>
    <property type="project" value="UniProtKB-ARBA"/>
</dbReference>
<dbReference type="GO" id="GO:0043066">
    <property type="term" value="P:negative regulation of apoptotic process"/>
    <property type="evidence" value="ECO:0007669"/>
    <property type="project" value="UniProtKB-ARBA"/>
</dbReference>
<reference evidence="11" key="2">
    <citation type="submission" date="2020-06" db="EMBL/GenBank/DDBJ databases">
        <authorList>
            <person name="Sheffer M."/>
        </authorList>
    </citation>
    <scope>NUCLEOTIDE SEQUENCE</scope>
</reference>
<feature type="domain" description="Cullin family profile" evidence="10">
    <location>
        <begin position="388"/>
        <end position="614"/>
    </location>
</feature>
<evidence type="ECO:0000256" key="2">
    <source>
        <dbReference type="ARBA" id="ARBA00006019"/>
    </source>
</evidence>
<dbReference type="InterPro" id="IPR045093">
    <property type="entry name" value="Cullin"/>
</dbReference>
<dbReference type="PANTHER" id="PTHR11932">
    <property type="entry name" value="CULLIN"/>
    <property type="match status" value="1"/>
</dbReference>
<dbReference type="InterPro" id="IPR036388">
    <property type="entry name" value="WH-like_DNA-bd_sf"/>
</dbReference>
<dbReference type="FunFam" id="1.20.1310.10:FF:000019">
    <property type="entry name" value="Cullin 1"/>
    <property type="match status" value="1"/>
</dbReference>
<comment type="caution">
    <text evidence="11">The sequence shown here is derived from an EMBL/GenBank/DDBJ whole genome shotgun (WGS) entry which is preliminary data.</text>
</comment>
<keyword evidence="12" id="KW-1185">Reference proteome</keyword>
<dbReference type="InterPro" id="IPR016159">
    <property type="entry name" value="Cullin_repeat-like_dom_sf"/>
</dbReference>
<dbReference type="InterPro" id="IPR016158">
    <property type="entry name" value="Cullin_homology"/>
</dbReference>
<dbReference type="SMART" id="SM00182">
    <property type="entry name" value="CULLIN"/>
    <property type="match status" value="1"/>
</dbReference>
<evidence type="ECO:0000256" key="5">
    <source>
        <dbReference type="ARBA" id="ARBA00022786"/>
    </source>
</evidence>
<dbReference type="InterPro" id="IPR001373">
    <property type="entry name" value="Cullin_N"/>
</dbReference>
<dbReference type="FunFam" id="1.10.10.10:FF:000014">
    <property type="entry name" value="Cullin 1"/>
    <property type="match status" value="1"/>
</dbReference>
<dbReference type="SUPFAM" id="SSF75632">
    <property type="entry name" value="Cullin homology domain"/>
    <property type="match status" value="1"/>
</dbReference>
<dbReference type="FunFam" id="1.20.1310.10:FF:000002">
    <property type="entry name" value="cullin-3 isoform X1"/>
    <property type="match status" value="1"/>
</dbReference>
<dbReference type="PROSITE" id="PS01256">
    <property type="entry name" value="CULLIN_1"/>
    <property type="match status" value="1"/>
</dbReference>
<evidence type="ECO:0000256" key="7">
    <source>
        <dbReference type="ARBA" id="ARBA00069612"/>
    </source>
</evidence>
<evidence type="ECO:0000259" key="10">
    <source>
        <dbReference type="PROSITE" id="PS50069"/>
    </source>
</evidence>
<dbReference type="FunFam" id="1.20.1310.10:FF:000011">
    <property type="entry name" value="Cullin 1"/>
    <property type="match status" value="1"/>
</dbReference>
<dbReference type="Gene3D" id="1.10.10.10">
    <property type="entry name" value="Winged helix-like DNA-binding domain superfamily/Winged helix DNA-binding domain"/>
    <property type="match status" value="1"/>
</dbReference>
<comment type="pathway">
    <text evidence="1">Protein modification; protein ubiquitination.</text>
</comment>
<dbReference type="PROSITE" id="PS50069">
    <property type="entry name" value="CULLIN_2"/>
    <property type="match status" value="1"/>
</dbReference>
<keyword evidence="4" id="KW-1017">Isopeptide bond</keyword>
<dbReference type="OrthoDB" id="27073at2759"/>
<proteinExistence type="inferred from homology"/>
<dbReference type="GO" id="GO:0006915">
    <property type="term" value="P:apoptotic process"/>
    <property type="evidence" value="ECO:0007669"/>
    <property type="project" value="UniProtKB-ARBA"/>
</dbReference>
<protein>
    <recommendedName>
        <fullName evidence="7">Cullin-1</fullName>
    </recommendedName>
</protein>
<dbReference type="GO" id="GO:0031625">
    <property type="term" value="F:ubiquitin protein ligase binding"/>
    <property type="evidence" value="ECO:0007669"/>
    <property type="project" value="InterPro"/>
</dbReference>
<evidence type="ECO:0000256" key="3">
    <source>
        <dbReference type="ARBA" id="ARBA00022481"/>
    </source>
</evidence>
<sequence>MSSPKNDSNLECMWRDLKEGIEKIYSNNISRSDYLRLYTLVYDFCTNTTYGSTPSNNQLHKKLTLFFRGHLHAVYEKCEDFIDEPLLMLYMKLWQDYRFSSKVLSGVCAYLNRHWVRREREKSRVDVLEVYHLALVSWKDYLLEPLKRRMSSAVLKLIERERNGETVNTRLISTALNSYIEMGINCADPYSDHPSLYLYKEAFESAFLAETELFYATESASIIRKNPVSEFMKKIEVWFIEERRRAQLYLHETTLEALIRILENVVISKYMETFHAEFKTLLAYNKTDDLKRMYQFLSRVSGGLDQLRIQFEEYVTTEGLLAIEKYNESDVNDPKIYINAILDIHQRFNCIVITAFESEAGFATALDKACGKFINKNAVTESSGSSSKSAELLAKYCDLLLKKKPSDSEEMEIVDNLNQAMIIFKYIEEKDIFQSFYSKMLAKRLVQQMNVSGNDDAETIMISKLREACGFEYTAKLQRMFQDVCVSRDLIEQFKNERGPLDVDFGINVISSSSWPFNQTLTFSLPQELEQSVQQFTTFYCSRFNGRKLTWLHGMSRGELVSKCFDKPYTFQASTFQMAVLLQFNTQSTLSFNQLEESTSIRHDILLQVLQALTKLKLLKDADDNSITESSSITLNVAYRNKKLKVNINVPIKSEMRSEQETVHRHVEEDRKILIQAAIVRIAKIRKVVKHHILLSEVLNQLSSRFKPKIPIIKKCIDILIEKEYLKRVEKDSYCYVA</sequence>
<dbReference type="Proteomes" id="UP000807504">
    <property type="component" value="Unassembled WGS sequence"/>
</dbReference>
<name>A0A8T0E560_ARGBR</name>
<evidence type="ECO:0000256" key="8">
    <source>
        <dbReference type="PROSITE-ProRule" id="PRU00330"/>
    </source>
</evidence>
<dbReference type="GO" id="GO:0019005">
    <property type="term" value="C:SCF ubiquitin ligase complex"/>
    <property type="evidence" value="ECO:0007669"/>
    <property type="project" value="UniProtKB-ARBA"/>
</dbReference>
<dbReference type="Pfam" id="PF00888">
    <property type="entry name" value="Cullin"/>
    <property type="match status" value="1"/>
</dbReference>
<evidence type="ECO:0000313" key="12">
    <source>
        <dbReference type="Proteomes" id="UP000807504"/>
    </source>
</evidence>
<keyword evidence="3" id="KW-0488">Methylation</keyword>
<dbReference type="Pfam" id="PF26557">
    <property type="entry name" value="Cullin_AB"/>
    <property type="match status" value="1"/>
</dbReference>
<dbReference type="Gene3D" id="1.20.1310.10">
    <property type="entry name" value="Cullin Repeats"/>
    <property type="match status" value="4"/>
</dbReference>
<dbReference type="SMART" id="SM00884">
    <property type="entry name" value="Cullin_Nedd8"/>
    <property type="match status" value="1"/>
</dbReference>
<evidence type="ECO:0000313" key="11">
    <source>
        <dbReference type="EMBL" id="KAF8766644.1"/>
    </source>
</evidence>
<dbReference type="GO" id="GO:0070936">
    <property type="term" value="P:protein K48-linked ubiquitination"/>
    <property type="evidence" value="ECO:0007669"/>
    <property type="project" value="UniProtKB-ARBA"/>
</dbReference>
<keyword evidence="5" id="KW-0833">Ubl conjugation pathway</keyword>
<dbReference type="OMA" id="MGEMEFY"/>
<evidence type="ECO:0000256" key="9">
    <source>
        <dbReference type="RuleBase" id="RU003829"/>
    </source>
</evidence>
<dbReference type="InterPro" id="IPR016157">
    <property type="entry name" value="Cullin_CS"/>
</dbReference>